<evidence type="ECO:0000313" key="3">
    <source>
        <dbReference type="EMBL" id="MBY6274916.1"/>
    </source>
</evidence>
<comment type="caution">
    <text evidence="3">The sequence shown here is derived from an EMBL/GenBank/DDBJ whole genome shotgun (WGS) entry which is preliminary data.</text>
</comment>
<dbReference type="Gene3D" id="3.40.190.120">
    <property type="entry name" value="Osmoprotection protein (prox), domain 2"/>
    <property type="match status" value="1"/>
</dbReference>
<feature type="domain" description="ABC-type glycine betaine transport system substrate-binding" evidence="2">
    <location>
        <begin position="33"/>
        <end position="296"/>
    </location>
</feature>
<dbReference type="PROSITE" id="PS51257">
    <property type="entry name" value="PROKAR_LIPOPROTEIN"/>
    <property type="match status" value="1"/>
</dbReference>
<dbReference type="RefSeq" id="WP_273377608.1">
    <property type="nucleotide sequence ID" value="NZ_PIUK01000007.1"/>
</dbReference>
<keyword evidence="1" id="KW-0732">Signal</keyword>
<accession>A0A953I796</accession>
<dbReference type="AlphaFoldDB" id="A0A953I796"/>
<dbReference type="Proteomes" id="UP000732377">
    <property type="component" value="Unassembled WGS sequence"/>
</dbReference>
<evidence type="ECO:0000259" key="2">
    <source>
        <dbReference type="Pfam" id="PF04069"/>
    </source>
</evidence>
<evidence type="ECO:0000313" key="4">
    <source>
        <dbReference type="Proteomes" id="UP000732377"/>
    </source>
</evidence>
<organism evidence="3 4">
    <name type="scientific">Symbiobacterium thermophilum</name>
    <dbReference type="NCBI Taxonomy" id="2734"/>
    <lineage>
        <taxon>Bacteria</taxon>
        <taxon>Bacillati</taxon>
        <taxon>Bacillota</taxon>
        <taxon>Clostridia</taxon>
        <taxon>Eubacteriales</taxon>
        <taxon>Symbiobacteriaceae</taxon>
        <taxon>Symbiobacterium</taxon>
    </lineage>
</organism>
<proteinExistence type="predicted"/>
<sequence>MFGHRRFSAVAAVVLCVLLAGCGGGAGSGAGDAIVVSSKDFTESILLGEIAAQLIESRTDLTVVRKHNLGGTTVNFNGLKNGDITLYAEYDGTAYGPILGHTEPIADPDGLHDLVKREFEEKFGITWTAPLGMNNTYTLAVPREIAEQHNLKTFSDLLAVDDQLVFGTTNEFMGRQVDGYYPLVEAYGFAFKDVKTMQTGLRWKAIETGEIQVIDAYATDGKLVEFDMVILEDDRNFFPPYNGAYVVRMDAAERHPEIIELLNLLGGLLPDEKMQELNYRVESLEEPVEEVARDFLVEAGLVER</sequence>
<reference evidence="3" key="1">
    <citation type="submission" date="2017-11" db="EMBL/GenBank/DDBJ databases">
        <title>Three new genomes from thermophilic consortium.</title>
        <authorList>
            <person name="Quaggio R."/>
            <person name="Amgarten D."/>
            <person name="Setubal J.C."/>
        </authorList>
    </citation>
    <scope>NUCLEOTIDE SEQUENCE</scope>
    <source>
        <strain evidence="3">ZCTH01-B2</strain>
    </source>
</reference>
<evidence type="ECO:0000256" key="1">
    <source>
        <dbReference type="SAM" id="SignalP"/>
    </source>
</evidence>
<dbReference type="InterPro" id="IPR007210">
    <property type="entry name" value="ABC_Gly_betaine_transp_sub-bd"/>
</dbReference>
<dbReference type="Gene3D" id="3.40.190.10">
    <property type="entry name" value="Periplasmic binding protein-like II"/>
    <property type="match status" value="1"/>
</dbReference>
<dbReference type="EMBL" id="PIUK01000007">
    <property type="protein sequence ID" value="MBY6274916.1"/>
    <property type="molecule type" value="Genomic_DNA"/>
</dbReference>
<feature type="chain" id="PRO_5037890045" evidence="1">
    <location>
        <begin position="27"/>
        <end position="304"/>
    </location>
</feature>
<dbReference type="Pfam" id="PF04069">
    <property type="entry name" value="OpuAC"/>
    <property type="match status" value="1"/>
</dbReference>
<feature type="signal peptide" evidence="1">
    <location>
        <begin position="1"/>
        <end position="26"/>
    </location>
</feature>
<dbReference type="GO" id="GO:0043190">
    <property type="term" value="C:ATP-binding cassette (ABC) transporter complex"/>
    <property type="evidence" value="ECO:0007669"/>
    <property type="project" value="InterPro"/>
</dbReference>
<gene>
    <name evidence="3" type="ORF">CWE10_01660</name>
</gene>
<protein>
    <submittedName>
        <fullName evidence="3">Glycine/betaine ABC transporter substrate-binding protein</fullName>
    </submittedName>
</protein>
<dbReference type="SUPFAM" id="SSF53850">
    <property type="entry name" value="Periplasmic binding protein-like II"/>
    <property type="match status" value="1"/>
</dbReference>
<dbReference type="GO" id="GO:0022857">
    <property type="term" value="F:transmembrane transporter activity"/>
    <property type="evidence" value="ECO:0007669"/>
    <property type="project" value="InterPro"/>
</dbReference>
<name>A0A953I796_SYMTR</name>
<dbReference type="CDD" id="cd13528">
    <property type="entry name" value="PBP2_osmoprotectants"/>
    <property type="match status" value="1"/>
</dbReference>